<dbReference type="RefSeq" id="WP_085463142.1">
    <property type="nucleotide sequence ID" value="NZ_FXBL01000004.1"/>
</dbReference>
<evidence type="ECO:0000313" key="1">
    <source>
        <dbReference type="EMBL" id="SMH30164.1"/>
    </source>
</evidence>
<keyword evidence="2" id="KW-1185">Reference proteome</keyword>
<evidence type="ECO:0000313" key="2">
    <source>
        <dbReference type="Proteomes" id="UP000193083"/>
    </source>
</evidence>
<protein>
    <submittedName>
        <fullName evidence="1">Uncharacterized protein</fullName>
    </submittedName>
</protein>
<sequence>MTIQLKEPIGSYQPRFNRFLKLMLRVKDLKPLDMHLWKVMDSVAFQDTETALQTTIYNARADEKKQRVTGRT</sequence>
<accession>A0A1X7MZ23</accession>
<organism evidence="1 2">
    <name type="scientific">Mesorhizobium australicum</name>
    <dbReference type="NCBI Taxonomy" id="536018"/>
    <lineage>
        <taxon>Bacteria</taxon>
        <taxon>Pseudomonadati</taxon>
        <taxon>Pseudomonadota</taxon>
        <taxon>Alphaproteobacteria</taxon>
        <taxon>Hyphomicrobiales</taxon>
        <taxon>Phyllobacteriaceae</taxon>
        <taxon>Mesorhizobium</taxon>
    </lineage>
</organism>
<gene>
    <name evidence="1" type="ORF">SAMN02982922_1008</name>
</gene>
<name>A0A1X7MZ23_9HYPH</name>
<dbReference type="AlphaFoldDB" id="A0A1X7MZ23"/>
<dbReference type="Proteomes" id="UP000193083">
    <property type="component" value="Unassembled WGS sequence"/>
</dbReference>
<dbReference type="EMBL" id="FXBL01000004">
    <property type="protein sequence ID" value="SMH30164.1"/>
    <property type="molecule type" value="Genomic_DNA"/>
</dbReference>
<proteinExistence type="predicted"/>
<reference evidence="1 2" key="1">
    <citation type="submission" date="2017-04" db="EMBL/GenBank/DDBJ databases">
        <authorList>
            <person name="Afonso C.L."/>
            <person name="Miller P.J."/>
            <person name="Scott M.A."/>
            <person name="Spackman E."/>
            <person name="Goraichik I."/>
            <person name="Dimitrov K.M."/>
            <person name="Suarez D.L."/>
            <person name="Swayne D.E."/>
        </authorList>
    </citation>
    <scope>NUCLEOTIDE SEQUENCE [LARGE SCALE GENOMIC DNA]</scope>
    <source>
        <strain evidence="1 2">B5P</strain>
    </source>
</reference>